<dbReference type="EMBL" id="FOYS01000001">
    <property type="protein sequence ID" value="SFR36557.1"/>
    <property type="molecule type" value="Genomic_DNA"/>
</dbReference>
<dbReference type="OrthoDB" id="271604at2157"/>
<evidence type="ECO:0000313" key="3">
    <source>
        <dbReference type="Proteomes" id="UP000243250"/>
    </source>
</evidence>
<dbReference type="InterPro" id="IPR040624">
    <property type="entry name" value="HalOD1"/>
</dbReference>
<feature type="domain" description="Halobacterial output" evidence="1">
    <location>
        <begin position="29"/>
        <end position="95"/>
    </location>
</feature>
<accession>A0A1I6G3D6</accession>
<dbReference type="STRING" id="555875.SAMN04488124_0786"/>
<dbReference type="Pfam" id="PF18545">
    <property type="entry name" value="HalOD1"/>
    <property type="match status" value="1"/>
</dbReference>
<evidence type="ECO:0000259" key="1">
    <source>
        <dbReference type="Pfam" id="PF18545"/>
    </source>
</evidence>
<organism evidence="2 3">
    <name type="scientific">Halogeometricum limi</name>
    <dbReference type="NCBI Taxonomy" id="555875"/>
    <lineage>
        <taxon>Archaea</taxon>
        <taxon>Methanobacteriati</taxon>
        <taxon>Methanobacteriota</taxon>
        <taxon>Stenosarchaea group</taxon>
        <taxon>Halobacteria</taxon>
        <taxon>Halobacteriales</taxon>
        <taxon>Haloferacaceae</taxon>
        <taxon>Halogeometricum</taxon>
    </lineage>
</organism>
<proteinExistence type="predicted"/>
<evidence type="ECO:0000313" key="2">
    <source>
        <dbReference type="EMBL" id="SFR36557.1"/>
    </source>
</evidence>
<name>A0A1I6G3D6_9EURY</name>
<sequence>MRAKTEQWWEGRIDYDRGAESYHVAYEQSELVSTSVVLSVAAIEGEEPTALPPLAEAIDPDALDDLFAGDVRGQVSFTYTGYDVTIHDDGRIEILPSTDVARRQQRN</sequence>
<protein>
    <recommendedName>
        <fullName evidence="1">Halobacterial output domain-containing protein</fullName>
    </recommendedName>
</protein>
<dbReference type="AlphaFoldDB" id="A0A1I6G3D6"/>
<gene>
    <name evidence="2" type="ORF">SAMN04488124_0786</name>
</gene>
<dbReference type="RefSeq" id="WP_089876913.1">
    <property type="nucleotide sequence ID" value="NZ_FOYS01000001.1"/>
</dbReference>
<keyword evidence="3" id="KW-1185">Reference proteome</keyword>
<dbReference type="Proteomes" id="UP000243250">
    <property type="component" value="Unassembled WGS sequence"/>
</dbReference>
<reference evidence="3" key="1">
    <citation type="submission" date="2016-10" db="EMBL/GenBank/DDBJ databases">
        <authorList>
            <person name="Varghese N."/>
            <person name="Submissions S."/>
        </authorList>
    </citation>
    <scope>NUCLEOTIDE SEQUENCE [LARGE SCALE GENOMIC DNA]</scope>
    <source>
        <strain evidence="3">CGMCC 1.8711</strain>
    </source>
</reference>